<dbReference type="AlphaFoldDB" id="W9VYE8"/>
<evidence type="ECO:0000313" key="10">
    <source>
        <dbReference type="EMBL" id="EXJ60718.1"/>
    </source>
</evidence>
<reference evidence="10 11" key="1">
    <citation type="submission" date="2013-03" db="EMBL/GenBank/DDBJ databases">
        <title>The Genome Sequence of Cladophialophora yegresii CBS 114405.</title>
        <authorList>
            <consortium name="The Broad Institute Genomics Platform"/>
            <person name="Cuomo C."/>
            <person name="de Hoog S."/>
            <person name="Gorbushina A."/>
            <person name="Walker B."/>
            <person name="Young S.K."/>
            <person name="Zeng Q."/>
            <person name="Gargeya S."/>
            <person name="Fitzgerald M."/>
            <person name="Haas B."/>
            <person name="Abouelleil A."/>
            <person name="Allen A.W."/>
            <person name="Alvarado L."/>
            <person name="Arachchi H.M."/>
            <person name="Berlin A.M."/>
            <person name="Chapman S.B."/>
            <person name="Gainer-Dewar J."/>
            <person name="Goldberg J."/>
            <person name="Griggs A."/>
            <person name="Gujja S."/>
            <person name="Hansen M."/>
            <person name="Howarth C."/>
            <person name="Imamovic A."/>
            <person name="Ireland A."/>
            <person name="Larimer J."/>
            <person name="McCowan C."/>
            <person name="Murphy C."/>
            <person name="Pearson M."/>
            <person name="Poon T.W."/>
            <person name="Priest M."/>
            <person name="Roberts A."/>
            <person name="Saif S."/>
            <person name="Shea T."/>
            <person name="Sisk P."/>
            <person name="Sykes S."/>
            <person name="Wortman J."/>
            <person name="Nusbaum C."/>
            <person name="Birren B."/>
        </authorList>
    </citation>
    <scope>NUCLEOTIDE SEQUENCE [LARGE SCALE GENOMIC DNA]</scope>
    <source>
        <strain evidence="10 11">CBS 114405</strain>
    </source>
</reference>
<evidence type="ECO:0000259" key="9">
    <source>
        <dbReference type="PROSITE" id="PS50048"/>
    </source>
</evidence>
<dbReference type="PANTHER" id="PTHR31313:SF81">
    <property type="entry name" value="TY1 ENHANCER ACTIVATOR"/>
    <property type="match status" value="1"/>
</dbReference>
<dbReference type="Pfam" id="PF00172">
    <property type="entry name" value="Zn_clus"/>
    <property type="match status" value="1"/>
</dbReference>
<dbReference type="Proteomes" id="UP000019473">
    <property type="component" value="Unassembled WGS sequence"/>
</dbReference>
<evidence type="ECO:0000256" key="8">
    <source>
        <dbReference type="SAM" id="MobiDB-lite"/>
    </source>
</evidence>
<feature type="region of interest" description="Disordered" evidence="8">
    <location>
        <begin position="253"/>
        <end position="281"/>
    </location>
</feature>
<dbReference type="GeneID" id="19179456"/>
<evidence type="ECO:0000256" key="6">
    <source>
        <dbReference type="ARBA" id="ARBA00023163"/>
    </source>
</evidence>
<keyword evidence="4" id="KW-0805">Transcription regulation</keyword>
<dbReference type="GO" id="GO:0000981">
    <property type="term" value="F:DNA-binding transcription factor activity, RNA polymerase II-specific"/>
    <property type="evidence" value="ECO:0007669"/>
    <property type="project" value="InterPro"/>
</dbReference>
<feature type="domain" description="Zn(2)-C6 fungal-type" evidence="9">
    <location>
        <begin position="75"/>
        <end position="104"/>
    </location>
</feature>
<dbReference type="InterPro" id="IPR001138">
    <property type="entry name" value="Zn2Cys6_DnaBD"/>
</dbReference>
<dbReference type="GO" id="GO:0003677">
    <property type="term" value="F:DNA binding"/>
    <property type="evidence" value="ECO:0007669"/>
    <property type="project" value="UniProtKB-KW"/>
</dbReference>
<dbReference type="VEuPathDB" id="FungiDB:A1O7_04871"/>
<keyword evidence="6" id="KW-0804">Transcription</keyword>
<comment type="subcellular location">
    <subcellularLocation>
        <location evidence="1">Nucleus</location>
    </subcellularLocation>
</comment>
<dbReference type="PROSITE" id="PS50048">
    <property type="entry name" value="ZN2_CY6_FUNGAL_2"/>
    <property type="match status" value="1"/>
</dbReference>
<dbReference type="EMBL" id="AMGW01000003">
    <property type="protein sequence ID" value="EXJ60718.1"/>
    <property type="molecule type" value="Genomic_DNA"/>
</dbReference>
<name>W9VYE8_9EURO</name>
<keyword evidence="2" id="KW-0479">Metal-binding</keyword>
<feature type="compositionally biased region" description="Polar residues" evidence="8">
    <location>
        <begin position="262"/>
        <end position="273"/>
    </location>
</feature>
<keyword evidence="7" id="KW-0539">Nucleus</keyword>
<evidence type="ECO:0000256" key="4">
    <source>
        <dbReference type="ARBA" id="ARBA00023015"/>
    </source>
</evidence>
<dbReference type="Gene3D" id="4.10.240.10">
    <property type="entry name" value="Zn(2)-C6 fungal-type DNA-binding domain"/>
    <property type="match status" value="1"/>
</dbReference>
<evidence type="ECO:0000256" key="7">
    <source>
        <dbReference type="ARBA" id="ARBA00023242"/>
    </source>
</evidence>
<organism evidence="10 11">
    <name type="scientific">Cladophialophora yegresii CBS 114405</name>
    <dbReference type="NCBI Taxonomy" id="1182544"/>
    <lineage>
        <taxon>Eukaryota</taxon>
        <taxon>Fungi</taxon>
        <taxon>Dikarya</taxon>
        <taxon>Ascomycota</taxon>
        <taxon>Pezizomycotina</taxon>
        <taxon>Eurotiomycetes</taxon>
        <taxon>Chaetothyriomycetidae</taxon>
        <taxon>Chaetothyriales</taxon>
        <taxon>Herpotrichiellaceae</taxon>
        <taxon>Cladophialophora</taxon>
    </lineage>
</organism>
<keyword evidence="5" id="KW-0238">DNA-binding</keyword>
<dbReference type="PANTHER" id="PTHR31313">
    <property type="entry name" value="TY1 ENHANCER ACTIVATOR"/>
    <property type="match status" value="1"/>
</dbReference>
<sequence length="281" mass="30401">MASMLPLSAPAHQLLSDASATEYPGPDSVSVNAGAPRSILRRPENLAVGVHSILDAAATPSARHAKRPRTNVTVACDGCKLARAKCDGNHPCMRCMKKALSCKYDQGNDRRQNRGSNEEVQALTDRLGQYQKFVFALRSSPLGSASYVLWRLRSVSTGTEPQPRGHQESCPCVAEVAALAAAVELLNDTKSGGRLVCTSLDVDETAALVGWIKRDMDMDVDSTVALAQRPSLSQSQRQPQSQFQPYIHSQPEERLPSEHNHNGTGARSLTKSHFSVEGLLC</sequence>
<gene>
    <name evidence="10" type="ORF">A1O7_04871</name>
</gene>
<dbReference type="SMART" id="SM00066">
    <property type="entry name" value="GAL4"/>
    <property type="match status" value="1"/>
</dbReference>
<dbReference type="CDD" id="cd00067">
    <property type="entry name" value="GAL4"/>
    <property type="match status" value="1"/>
</dbReference>
<dbReference type="RefSeq" id="XP_007757071.1">
    <property type="nucleotide sequence ID" value="XM_007758881.1"/>
</dbReference>
<evidence type="ECO:0000256" key="1">
    <source>
        <dbReference type="ARBA" id="ARBA00004123"/>
    </source>
</evidence>
<dbReference type="PROSITE" id="PS00463">
    <property type="entry name" value="ZN2_CY6_FUNGAL_1"/>
    <property type="match status" value="1"/>
</dbReference>
<dbReference type="OrthoDB" id="3364175at2759"/>
<proteinExistence type="predicted"/>
<keyword evidence="3" id="KW-0862">Zinc</keyword>
<evidence type="ECO:0000256" key="2">
    <source>
        <dbReference type="ARBA" id="ARBA00022723"/>
    </source>
</evidence>
<dbReference type="InterPro" id="IPR036864">
    <property type="entry name" value="Zn2-C6_fun-type_DNA-bd_sf"/>
</dbReference>
<keyword evidence="11" id="KW-1185">Reference proteome</keyword>
<dbReference type="HOGENOM" id="CLU_990473_0_0_1"/>
<evidence type="ECO:0000256" key="5">
    <source>
        <dbReference type="ARBA" id="ARBA00023125"/>
    </source>
</evidence>
<evidence type="ECO:0000313" key="11">
    <source>
        <dbReference type="Proteomes" id="UP000019473"/>
    </source>
</evidence>
<dbReference type="InterPro" id="IPR051615">
    <property type="entry name" value="Transcr_Regulatory_Elem"/>
</dbReference>
<dbReference type="GO" id="GO:0005634">
    <property type="term" value="C:nucleus"/>
    <property type="evidence" value="ECO:0007669"/>
    <property type="project" value="UniProtKB-SubCell"/>
</dbReference>
<evidence type="ECO:0000256" key="3">
    <source>
        <dbReference type="ARBA" id="ARBA00022833"/>
    </source>
</evidence>
<comment type="caution">
    <text evidence="10">The sequence shown here is derived from an EMBL/GenBank/DDBJ whole genome shotgun (WGS) entry which is preliminary data.</text>
</comment>
<dbReference type="STRING" id="1182544.W9VYE8"/>
<dbReference type="SUPFAM" id="SSF57701">
    <property type="entry name" value="Zn2/Cys6 DNA-binding domain"/>
    <property type="match status" value="1"/>
</dbReference>
<accession>W9VYE8</accession>
<dbReference type="GO" id="GO:0008270">
    <property type="term" value="F:zinc ion binding"/>
    <property type="evidence" value="ECO:0007669"/>
    <property type="project" value="InterPro"/>
</dbReference>
<protein>
    <recommendedName>
        <fullName evidence="9">Zn(2)-C6 fungal-type domain-containing protein</fullName>
    </recommendedName>
</protein>